<dbReference type="InterPro" id="IPR043502">
    <property type="entry name" value="DNA/RNA_pol_sf"/>
</dbReference>
<evidence type="ECO:0000259" key="3">
    <source>
        <dbReference type="Pfam" id="PF07727"/>
    </source>
</evidence>
<dbReference type="InterPro" id="IPR013103">
    <property type="entry name" value="RVT_2"/>
</dbReference>
<proteinExistence type="predicted"/>
<feature type="non-terminal residue" evidence="6">
    <location>
        <position position="1"/>
    </location>
</feature>
<dbReference type="PANTHER" id="PTHR42648">
    <property type="entry name" value="TRANSPOSASE, PUTATIVE-RELATED"/>
    <property type="match status" value="1"/>
</dbReference>
<evidence type="ECO:0000313" key="7">
    <source>
        <dbReference type="Proteomes" id="UP000075243"/>
    </source>
</evidence>
<reference evidence="6 7" key="1">
    <citation type="journal article" date="2012" name="Nat. Biotechnol.">
        <title>Draft genome sequence of pigeonpea (Cajanus cajan), an orphan legume crop of resource-poor farmers.</title>
        <authorList>
            <person name="Varshney R.K."/>
            <person name="Chen W."/>
            <person name="Li Y."/>
            <person name="Bharti A.K."/>
            <person name="Saxena R.K."/>
            <person name="Schlueter J.A."/>
            <person name="Donoghue M.T."/>
            <person name="Azam S."/>
            <person name="Fan G."/>
            <person name="Whaley A.M."/>
            <person name="Farmer A.D."/>
            <person name="Sheridan J."/>
            <person name="Iwata A."/>
            <person name="Tuteja R."/>
            <person name="Penmetsa R.V."/>
            <person name="Wu W."/>
            <person name="Upadhyaya H.D."/>
            <person name="Yang S.P."/>
            <person name="Shah T."/>
            <person name="Saxena K.B."/>
            <person name="Michael T."/>
            <person name="McCombie W.R."/>
            <person name="Yang B."/>
            <person name="Zhang G."/>
            <person name="Yang H."/>
            <person name="Wang J."/>
            <person name="Spillane C."/>
            <person name="Cook D.R."/>
            <person name="May G.D."/>
            <person name="Xu X."/>
            <person name="Jackson S.A."/>
        </authorList>
    </citation>
    <scope>NUCLEOTIDE SEQUENCE [LARGE SCALE GENOMIC DNA]</scope>
    <source>
        <strain evidence="7">cv. Asha</strain>
    </source>
</reference>
<gene>
    <name evidence="6" type="ORF">KK1_008239</name>
</gene>
<dbReference type="InterPro" id="IPR057670">
    <property type="entry name" value="SH3_retrovirus"/>
</dbReference>
<dbReference type="Gramene" id="C.cajan_07996.t">
    <property type="protein sequence ID" value="C.cajan_07996.t"/>
    <property type="gene ID" value="C.cajan_07996"/>
</dbReference>
<dbReference type="GO" id="GO:0016787">
    <property type="term" value="F:hydrolase activity"/>
    <property type="evidence" value="ECO:0007669"/>
    <property type="project" value="UniProtKB-KW"/>
</dbReference>
<sequence>HRRLGHISRERMKRLIKNKKKILSNLDFTDLNICVECIKGKQTKHTRKGATRSTQLLKIVHTDICGPFDVNSFGKEKYFITFINDYSRYGYKLDARTISGYFIGYPEKLKGYMFYCPNHNMRIVETGNARFILLNGNLEENVYMDQLMWFSVEVCKLKKSIYGLKQASRQWYLKFNDTIVSFGFKENIVDQCIYLKASGSKVIFLILYVDDILLATNDLGLLHETKKFLSSNFEMKDMGEASYVIGIEIFRDRSQGLLGLSQKAYINKVLERFRMEKCSASPVPIQKGDKFSLTQCPKNDLERKQMEAIPYASVVGSIMYAQICTRPDISFAAEMLGRYQSNPGMKH</sequence>
<dbReference type="InterPro" id="IPR039537">
    <property type="entry name" value="Retrotran_Ty1/copia-like"/>
</dbReference>
<evidence type="ECO:0000256" key="2">
    <source>
        <dbReference type="ARBA" id="ARBA00022801"/>
    </source>
</evidence>
<feature type="domain" description="GAG-pre-integrase" evidence="4">
    <location>
        <begin position="1"/>
        <end position="42"/>
    </location>
</feature>
<dbReference type="EMBL" id="CM003604">
    <property type="protein sequence ID" value="KYP75500.1"/>
    <property type="molecule type" value="Genomic_DNA"/>
</dbReference>
<dbReference type="Pfam" id="PF25597">
    <property type="entry name" value="SH3_retrovirus"/>
    <property type="match status" value="1"/>
</dbReference>
<dbReference type="Pfam" id="PF13976">
    <property type="entry name" value="gag_pre-integrs"/>
    <property type="match status" value="1"/>
</dbReference>
<keyword evidence="7" id="KW-1185">Reference proteome</keyword>
<organism evidence="6 7">
    <name type="scientific">Cajanus cajan</name>
    <name type="common">Pigeon pea</name>
    <name type="synonym">Cajanus indicus</name>
    <dbReference type="NCBI Taxonomy" id="3821"/>
    <lineage>
        <taxon>Eukaryota</taxon>
        <taxon>Viridiplantae</taxon>
        <taxon>Streptophyta</taxon>
        <taxon>Embryophyta</taxon>
        <taxon>Tracheophyta</taxon>
        <taxon>Spermatophyta</taxon>
        <taxon>Magnoliopsida</taxon>
        <taxon>eudicotyledons</taxon>
        <taxon>Gunneridae</taxon>
        <taxon>Pentapetalae</taxon>
        <taxon>rosids</taxon>
        <taxon>fabids</taxon>
        <taxon>Fabales</taxon>
        <taxon>Fabaceae</taxon>
        <taxon>Papilionoideae</taxon>
        <taxon>50 kb inversion clade</taxon>
        <taxon>NPAAA clade</taxon>
        <taxon>indigoferoid/millettioid clade</taxon>
        <taxon>Phaseoleae</taxon>
        <taxon>Cajanus</taxon>
    </lineage>
</organism>
<evidence type="ECO:0000313" key="6">
    <source>
        <dbReference type="EMBL" id="KYP75500.1"/>
    </source>
</evidence>
<protein>
    <submittedName>
        <fullName evidence="6">Retrovirus-related Pol polyprotein from transposon TNT 1-94</fullName>
    </submittedName>
</protein>
<dbReference type="Proteomes" id="UP000075243">
    <property type="component" value="Chromosome 2"/>
</dbReference>
<evidence type="ECO:0000256" key="1">
    <source>
        <dbReference type="ARBA" id="ARBA00022723"/>
    </source>
</evidence>
<feature type="domain" description="Retroviral polymerase SH3-like" evidence="5">
    <location>
        <begin position="88"/>
        <end position="131"/>
    </location>
</feature>
<dbReference type="PANTHER" id="PTHR42648:SF28">
    <property type="entry name" value="TRANSPOSON-ENCODED PROTEIN WITH RIBONUCLEASE H-LIKE AND RETROVIRUS ZINC FINGER-LIKE DOMAINS"/>
    <property type="match status" value="1"/>
</dbReference>
<evidence type="ECO:0000259" key="5">
    <source>
        <dbReference type="Pfam" id="PF25597"/>
    </source>
</evidence>
<feature type="domain" description="Reverse transcriptase Ty1/copia-type" evidence="3">
    <location>
        <begin position="133"/>
        <end position="286"/>
    </location>
</feature>
<dbReference type="Pfam" id="PF07727">
    <property type="entry name" value="RVT_2"/>
    <property type="match status" value="1"/>
</dbReference>
<evidence type="ECO:0000259" key="4">
    <source>
        <dbReference type="Pfam" id="PF13976"/>
    </source>
</evidence>
<dbReference type="SUPFAM" id="SSF56672">
    <property type="entry name" value="DNA/RNA polymerases"/>
    <property type="match status" value="1"/>
</dbReference>
<accession>A0A151U881</accession>
<dbReference type="InterPro" id="IPR025724">
    <property type="entry name" value="GAG-pre-integrase_dom"/>
</dbReference>
<keyword evidence="1" id="KW-0479">Metal-binding</keyword>
<dbReference type="AlphaFoldDB" id="A0A151U881"/>
<keyword evidence="2" id="KW-0378">Hydrolase</keyword>
<name>A0A151U881_CAJCA</name>
<dbReference type="GO" id="GO:0046872">
    <property type="term" value="F:metal ion binding"/>
    <property type="evidence" value="ECO:0007669"/>
    <property type="project" value="UniProtKB-KW"/>
</dbReference>